<dbReference type="FunFam" id="1.10.240.10:FF:000002">
    <property type="entry name" value="Tryptophan--tRNA ligase"/>
    <property type="match status" value="1"/>
</dbReference>
<evidence type="ECO:0000256" key="4">
    <source>
        <dbReference type="ARBA" id="ARBA00022598"/>
    </source>
</evidence>
<sequence>MGAPTVEMLPAPKALPRPNRAATHNLHHVPPTLITFTVEYLSKLFSAVIKPHDMLKRPDRPIDDRKYPEFRHFIRTLLINGRISADTLVHALIYLSRFHRRVSRKRALIEEGAKHKLFLAALLVASKFCDDRHPLATIIVCDFLPVGLLSLAEVNRIERAFLCAIQYKLVVDPDELALLLSKHGIDIRSIARDIQERLTPPARGPASVPIRAVAVGGGARQPTELISSVLTAANRSAAQMVFSGIQPTGVPQLGNYLGSIRNWVRLQTQELEPGKPHEQFISVVNLHAITVPRDPGRLRLETVEMAASLIACGIDPARSVLFQSKRIMSLRDPTKKMSKSDPNEQSRITLSDSDAQIKAKVQRAPTDSIAGISFDPDTRPGVSNLVSIYAALNDIGPHAAAHDLRALNNAQLKSAVTDTVISAVAPIRDETRRLLQDQAHVEAVLRAGEETARAVSAENWARIARCIGLD</sequence>
<dbReference type="Proteomes" id="UP001143981">
    <property type="component" value="Unassembled WGS sequence"/>
</dbReference>
<evidence type="ECO:0000256" key="7">
    <source>
        <dbReference type="ARBA" id="ARBA00022917"/>
    </source>
</evidence>
<reference evidence="11" key="1">
    <citation type="submission" date="2022-07" db="EMBL/GenBank/DDBJ databases">
        <title>Phylogenomic reconstructions and comparative analyses of Kickxellomycotina fungi.</title>
        <authorList>
            <person name="Reynolds N.K."/>
            <person name="Stajich J.E."/>
            <person name="Barry K."/>
            <person name="Grigoriev I.V."/>
            <person name="Crous P."/>
            <person name="Smith M.E."/>
        </authorList>
    </citation>
    <scope>NUCLEOTIDE SEQUENCE</scope>
    <source>
        <strain evidence="11">BCRC 34381</strain>
    </source>
</reference>
<evidence type="ECO:0000313" key="12">
    <source>
        <dbReference type="Proteomes" id="UP001143981"/>
    </source>
</evidence>
<dbReference type="SUPFAM" id="SSF47954">
    <property type="entry name" value="Cyclin-like"/>
    <property type="match status" value="1"/>
</dbReference>
<keyword evidence="6 10" id="KW-0067">ATP-binding</keyword>
<dbReference type="EMBL" id="JANBOI010000359">
    <property type="protein sequence ID" value="KAJ1731174.1"/>
    <property type="molecule type" value="Genomic_DNA"/>
</dbReference>
<dbReference type="Gene3D" id="3.40.50.620">
    <property type="entry name" value="HUPs"/>
    <property type="match status" value="2"/>
</dbReference>
<evidence type="ECO:0000256" key="3">
    <source>
        <dbReference type="ARBA" id="ARBA00013161"/>
    </source>
</evidence>
<dbReference type="PANTHER" id="PTHR43766:SF1">
    <property type="entry name" value="TRYPTOPHAN--TRNA LIGASE, MITOCHONDRIAL"/>
    <property type="match status" value="1"/>
</dbReference>
<evidence type="ECO:0000256" key="10">
    <source>
        <dbReference type="RuleBase" id="RU363036"/>
    </source>
</evidence>
<dbReference type="Gene3D" id="1.10.472.10">
    <property type="entry name" value="Cyclin-like"/>
    <property type="match status" value="1"/>
</dbReference>
<protein>
    <recommendedName>
        <fullName evidence="3">tryptophan--tRNA ligase</fullName>
        <ecNumber evidence="3">6.1.1.2</ecNumber>
    </recommendedName>
    <alternativeName>
        <fullName evidence="9">Tryptophanyl-tRNA synthetase</fullName>
    </alternativeName>
</protein>
<keyword evidence="8 10" id="KW-0030">Aminoacyl-tRNA synthetase</keyword>
<keyword evidence="12" id="KW-1185">Reference proteome</keyword>
<dbReference type="GO" id="GO:0005524">
    <property type="term" value="F:ATP binding"/>
    <property type="evidence" value="ECO:0007669"/>
    <property type="project" value="UniProtKB-KW"/>
</dbReference>
<evidence type="ECO:0000256" key="8">
    <source>
        <dbReference type="ARBA" id="ARBA00023146"/>
    </source>
</evidence>
<proteinExistence type="inferred from homology"/>
<comment type="similarity">
    <text evidence="2 10">Belongs to the class-I aminoacyl-tRNA synthetase family.</text>
</comment>
<organism evidence="11 12">
    <name type="scientific">Coemansia biformis</name>
    <dbReference type="NCBI Taxonomy" id="1286918"/>
    <lineage>
        <taxon>Eukaryota</taxon>
        <taxon>Fungi</taxon>
        <taxon>Fungi incertae sedis</taxon>
        <taxon>Zoopagomycota</taxon>
        <taxon>Kickxellomycotina</taxon>
        <taxon>Kickxellomycetes</taxon>
        <taxon>Kickxellales</taxon>
        <taxon>Kickxellaceae</taxon>
        <taxon>Coemansia</taxon>
    </lineage>
</organism>
<evidence type="ECO:0000256" key="1">
    <source>
        <dbReference type="ARBA" id="ARBA00004173"/>
    </source>
</evidence>
<comment type="caution">
    <text evidence="11">The sequence shown here is derived from an EMBL/GenBank/DDBJ whole genome shotgun (WGS) entry which is preliminary data.</text>
</comment>
<dbReference type="InterPro" id="IPR050203">
    <property type="entry name" value="Trp-tRNA_synthetase"/>
</dbReference>
<dbReference type="GO" id="GO:0004830">
    <property type="term" value="F:tryptophan-tRNA ligase activity"/>
    <property type="evidence" value="ECO:0007669"/>
    <property type="project" value="UniProtKB-EC"/>
</dbReference>
<dbReference type="InterPro" id="IPR002305">
    <property type="entry name" value="aa-tRNA-synth_Ic"/>
</dbReference>
<evidence type="ECO:0000256" key="5">
    <source>
        <dbReference type="ARBA" id="ARBA00022741"/>
    </source>
</evidence>
<dbReference type="Pfam" id="PF08613">
    <property type="entry name" value="Cyclin"/>
    <property type="match status" value="1"/>
</dbReference>
<keyword evidence="7 10" id="KW-0648">Protein biosynthesis</keyword>
<dbReference type="EC" id="6.1.1.2" evidence="3"/>
<dbReference type="InterPro" id="IPR014729">
    <property type="entry name" value="Rossmann-like_a/b/a_fold"/>
</dbReference>
<keyword evidence="4 10" id="KW-0436">Ligase</keyword>
<dbReference type="AlphaFoldDB" id="A0A9W8CYZ1"/>
<comment type="subcellular location">
    <subcellularLocation>
        <location evidence="1">Mitochondrion</location>
    </subcellularLocation>
</comment>
<dbReference type="InterPro" id="IPR013922">
    <property type="entry name" value="Cyclin_PHO80-like"/>
</dbReference>
<evidence type="ECO:0000256" key="2">
    <source>
        <dbReference type="ARBA" id="ARBA00005594"/>
    </source>
</evidence>
<dbReference type="Pfam" id="PF00579">
    <property type="entry name" value="tRNA-synt_1b"/>
    <property type="match status" value="2"/>
</dbReference>
<dbReference type="PRINTS" id="PR01039">
    <property type="entry name" value="TRNASYNTHTRP"/>
</dbReference>
<accession>A0A9W8CYZ1</accession>
<evidence type="ECO:0000313" key="11">
    <source>
        <dbReference type="EMBL" id="KAJ1731174.1"/>
    </source>
</evidence>
<dbReference type="SUPFAM" id="SSF52374">
    <property type="entry name" value="Nucleotidylyl transferase"/>
    <property type="match status" value="2"/>
</dbReference>
<dbReference type="InterPro" id="IPR036915">
    <property type="entry name" value="Cyclin-like_sf"/>
</dbReference>
<dbReference type="CDD" id="cd20557">
    <property type="entry name" value="CYCLIN_ScPCL1-like"/>
    <property type="match status" value="1"/>
</dbReference>
<dbReference type="GO" id="GO:0070183">
    <property type="term" value="P:mitochondrial tryptophanyl-tRNA aminoacylation"/>
    <property type="evidence" value="ECO:0007669"/>
    <property type="project" value="TreeGrafter"/>
</dbReference>
<evidence type="ECO:0000256" key="9">
    <source>
        <dbReference type="ARBA" id="ARBA00030268"/>
    </source>
</evidence>
<gene>
    <name evidence="11" type="primary">WARS2</name>
    <name evidence="11" type="ORF">LPJ61_002659</name>
</gene>
<evidence type="ECO:0000256" key="6">
    <source>
        <dbReference type="ARBA" id="ARBA00022840"/>
    </source>
</evidence>
<dbReference type="Gene3D" id="1.10.240.10">
    <property type="entry name" value="Tyrosyl-Transfer RNA Synthetase"/>
    <property type="match status" value="1"/>
</dbReference>
<dbReference type="GO" id="GO:0019901">
    <property type="term" value="F:protein kinase binding"/>
    <property type="evidence" value="ECO:0007669"/>
    <property type="project" value="InterPro"/>
</dbReference>
<dbReference type="GO" id="GO:0005759">
    <property type="term" value="C:mitochondrial matrix"/>
    <property type="evidence" value="ECO:0007669"/>
    <property type="project" value="TreeGrafter"/>
</dbReference>
<dbReference type="OrthoDB" id="10250320at2759"/>
<name>A0A9W8CYZ1_9FUNG</name>
<dbReference type="PANTHER" id="PTHR43766">
    <property type="entry name" value="TRYPTOPHAN--TRNA LIGASE, MITOCHONDRIAL"/>
    <property type="match status" value="1"/>
</dbReference>
<dbReference type="InterPro" id="IPR002306">
    <property type="entry name" value="Trp-tRNA-ligase"/>
</dbReference>
<keyword evidence="5 10" id="KW-0547">Nucleotide-binding</keyword>